<evidence type="ECO:0000259" key="12">
    <source>
        <dbReference type="Pfam" id="PF14842"/>
    </source>
</evidence>
<evidence type="ECO:0000259" key="11">
    <source>
        <dbReference type="Pfam" id="PF14841"/>
    </source>
</evidence>
<dbReference type="PRINTS" id="PR00954">
    <property type="entry name" value="FLGMOTORFLIG"/>
</dbReference>
<name>A0A382E7X6_9ZZZZ</name>
<dbReference type="InterPro" id="IPR000090">
    <property type="entry name" value="Flg_Motor_Flig"/>
</dbReference>
<evidence type="ECO:0000256" key="7">
    <source>
        <dbReference type="ARBA" id="ARBA00022779"/>
    </source>
</evidence>
<dbReference type="GO" id="GO:0003774">
    <property type="term" value="F:cytoskeletal motor activity"/>
    <property type="evidence" value="ECO:0007669"/>
    <property type="project" value="InterPro"/>
</dbReference>
<protein>
    <recommendedName>
        <fullName evidence="4">Flagellar motor switch protein FliG</fullName>
    </recommendedName>
</protein>
<dbReference type="PANTHER" id="PTHR30534:SF0">
    <property type="entry name" value="FLAGELLAR MOTOR SWITCH PROTEIN FLIG"/>
    <property type="match status" value="1"/>
</dbReference>
<gene>
    <name evidence="13" type="ORF">METZ01_LOCUS198821</name>
</gene>
<dbReference type="InterPro" id="IPR023087">
    <property type="entry name" value="Flg_Motor_Flig_C"/>
</dbReference>
<dbReference type="InterPro" id="IPR028263">
    <property type="entry name" value="FliG_N"/>
</dbReference>
<evidence type="ECO:0000256" key="1">
    <source>
        <dbReference type="ARBA" id="ARBA00004117"/>
    </source>
</evidence>
<dbReference type="Pfam" id="PF14841">
    <property type="entry name" value="FliG_M"/>
    <property type="match status" value="1"/>
</dbReference>
<feature type="domain" description="Flagellar motor switch protein FliG N-terminal" evidence="12">
    <location>
        <begin position="8"/>
        <end position="71"/>
    </location>
</feature>
<dbReference type="GO" id="GO:0006935">
    <property type="term" value="P:chemotaxis"/>
    <property type="evidence" value="ECO:0007669"/>
    <property type="project" value="UniProtKB-KW"/>
</dbReference>
<dbReference type="EMBL" id="UINC01042820">
    <property type="protein sequence ID" value="SVB45967.1"/>
    <property type="molecule type" value="Genomic_DNA"/>
</dbReference>
<keyword evidence="7" id="KW-0283">Flagellar rotation</keyword>
<dbReference type="PANTHER" id="PTHR30534">
    <property type="entry name" value="FLAGELLAR MOTOR SWITCH PROTEIN FLIG"/>
    <property type="match status" value="1"/>
</dbReference>
<dbReference type="SUPFAM" id="SSF48029">
    <property type="entry name" value="FliG"/>
    <property type="match status" value="2"/>
</dbReference>
<accession>A0A382E7X6</accession>
<keyword evidence="8" id="KW-0472">Membrane</keyword>
<dbReference type="Pfam" id="PF01706">
    <property type="entry name" value="FliG_C"/>
    <property type="match status" value="1"/>
</dbReference>
<comment type="subcellular location">
    <subcellularLocation>
        <location evidence="1">Bacterial flagellum basal body</location>
    </subcellularLocation>
    <subcellularLocation>
        <location evidence="2">Cell membrane</location>
        <topology evidence="2">Peripheral membrane protein</topology>
        <orientation evidence="2">Cytoplasmic side</orientation>
    </subcellularLocation>
</comment>
<evidence type="ECO:0000256" key="2">
    <source>
        <dbReference type="ARBA" id="ARBA00004413"/>
    </source>
</evidence>
<evidence type="ECO:0000256" key="8">
    <source>
        <dbReference type="ARBA" id="ARBA00023136"/>
    </source>
</evidence>
<dbReference type="AlphaFoldDB" id="A0A382E7X6"/>
<evidence type="ECO:0000256" key="9">
    <source>
        <dbReference type="ARBA" id="ARBA00023143"/>
    </source>
</evidence>
<evidence type="ECO:0000313" key="13">
    <source>
        <dbReference type="EMBL" id="SVB45967.1"/>
    </source>
</evidence>
<proteinExistence type="inferred from homology"/>
<comment type="similarity">
    <text evidence="3">Belongs to the FliG family.</text>
</comment>
<dbReference type="Pfam" id="PF14842">
    <property type="entry name" value="FliG_N"/>
    <property type="match status" value="1"/>
</dbReference>
<dbReference type="InterPro" id="IPR011002">
    <property type="entry name" value="FliG_a-hlx"/>
</dbReference>
<keyword evidence="9" id="KW-0975">Bacterial flagellum</keyword>
<evidence type="ECO:0000256" key="4">
    <source>
        <dbReference type="ARBA" id="ARBA00021870"/>
    </source>
</evidence>
<dbReference type="InterPro" id="IPR032779">
    <property type="entry name" value="FliG_M"/>
</dbReference>
<feature type="domain" description="Flagellar motor switch protein FliG middle" evidence="11">
    <location>
        <begin position="94"/>
        <end position="161"/>
    </location>
</feature>
<evidence type="ECO:0000259" key="10">
    <source>
        <dbReference type="Pfam" id="PF01706"/>
    </source>
</evidence>
<dbReference type="GO" id="GO:0009425">
    <property type="term" value="C:bacterial-type flagellum basal body"/>
    <property type="evidence" value="ECO:0007669"/>
    <property type="project" value="UniProtKB-SubCell"/>
</dbReference>
<evidence type="ECO:0000256" key="5">
    <source>
        <dbReference type="ARBA" id="ARBA00022475"/>
    </source>
</evidence>
<dbReference type="Gene3D" id="1.10.220.30">
    <property type="match status" value="3"/>
</dbReference>
<keyword evidence="6" id="KW-0145">Chemotaxis</keyword>
<dbReference type="GO" id="GO:0005886">
    <property type="term" value="C:plasma membrane"/>
    <property type="evidence" value="ECO:0007669"/>
    <property type="project" value="UniProtKB-SubCell"/>
</dbReference>
<reference evidence="13" key="1">
    <citation type="submission" date="2018-05" db="EMBL/GenBank/DDBJ databases">
        <authorList>
            <person name="Lanie J.A."/>
            <person name="Ng W.-L."/>
            <person name="Kazmierczak K.M."/>
            <person name="Andrzejewski T.M."/>
            <person name="Davidsen T.M."/>
            <person name="Wayne K.J."/>
            <person name="Tettelin H."/>
            <person name="Glass J.I."/>
            <person name="Rusch D."/>
            <person name="Podicherti R."/>
            <person name="Tsui H.-C.T."/>
            <person name="Winkler M.E."/>
        </authorList>
    </citation>
    <scope>NUCLEOTIDE SEQUENCE</scope>
</reference>
<organism evidence="13">
    <name type="scientific">marine metagenome</name>
    <dbReference type="NCBI Taxonomy" id="408172"/>
    <lineage>
        <taxon>unclassified sequences</taxon>
        <taxon>metagenomes</taxon>
        <taxon>ecological metagenomes</taxon>
    </lineage>
</organism>
<sequence>MISDYYMLSGLQKVAIFFSIVGESLALSLVKGLAKTEVRKIRSTIREMGEVSFSVKKRVMEEFYFGFLSEQMQDEDKEEGPIQPFEFLADLNDEQLIALLDKEDSPVIAIALAQLEPEKRILILEKVDPVLKGEILIELGSLDDIPLEGIIEVAAKLRDKSTFLPRTTEFSRGGGKDIAAIIGEMSSQDEERYLQALQNENPELYNEVKKYHLTFDDIIEKFPDSILRDIMNTVDLTDVAMALKGFGQDVVDRIVDNLPQKKQAMYEPVEGAVAKRDVDTARKKVVGVAREMEKDGQFSVEDLTGGGEMVE</sequence>
<evidence type="ECO:0000256" key="3">
    <source>
        <dbReference type="ARBA" id="ARBA00010299"/>
    </source>
</evidence>
<feature type="domain" description="Flagellar motor switch protein FliG C-terminal" evidence="10">
    <location>
        <begin position="196"/>
        <end position="298"/>
    </location>
</feature>
<dbReference type="GO" id="GO:0071973">
    <property type="term" value="P:bacterial-type flagellum-dependent cell motility"/>
    <property type="evidence" value="ECO:0007669"/>
    <property type="project" value="InterPro"/>
</dbReference>
<evidence type="ECO:0000256" key="6">
    <source>
        <dbReference type="ARBA" id="ARBA00022500"/>
    </source>
</evidence>
<keyword evidence="5" id="KW-1003">Cell membrane</keyword>